<evidence type="ECO:0000256" key="6">
    <source>
        <dbReference type="PIRSR" id="PIRSR000102-2"/>
    </source>
</evidence>
<dbReference type="KEGG" id="asui:ASUIS_1615"/>
<name>A0AAD0SSF6_9BACT</name>
<dbReference type="Pfam" id="PF02866">
    <property type="entry name" value="Ldh_1_C"/>
    <property type="match status" value="1"/>
</dbReference>
<dbReference type="GO" id="GO:0006089">
    <property type="term" value="P:lactate metabolic process"/>
    <property type="evidence" value="ECO:0007669"/>
    <property type="project" value="TreeGrafter"/>
</dbReference>
<comment type="similarity">
    <text evidence="4">Belongs to the LDH/MDH superfamily. MDH type 3 family.</text>
</comment>
<dbReference type="EC" id="1.1.1.37" evidence="4"/>
<dbReference type="FunFam" id="3.40.50.720:FF:000018">
    <property type="entry name" value="Malate dehydrogenase"/>
    <property type="match status" value="1"/>
</dbReference>
<feature type="binding site" evidence="4 6">
    <location>
        <position position="85"/>
    </location>
    <ligand>
        <name>substrate</name>
    </ligand>
</feature>
<dbReference type="Proteomes" id="UP000263040">
    <property type="component" value="Chromosome"/>
</dbReference>
<sequence length="313" mass="33769">MKNNKKVGIIGAGNVGATLAFSLANKNICAEIILKDLRMNVVEAMALDISQAAKASKSSTKVSFASNAQEFSNCDVIVITAGIPRKPGMSRDDLLLTNAKIMTSVINEIAPFNKDAIYIIVSNPLDAMVYTALKATSLPRNKIIGMAGVLDSSRMAHFIQEKLTFTPNEIKAAVMGGHGDEMVPLANYSSVDGKDLKEFLTVDEIEEIIVKTRNGGAQIVKLLETGSAYYAPAYSTALMVEAILTDSKETYPCAVMLKGEYGYENIVAGVPVTLGKDGFEKIVELELNEEQKAQFAKSISAIKELVNTIDKNF</sequence>
<feature type="domain" description="Lactate/malate dehydrogenase C-terminal" evidence="9">
    <location>
        <begin position="150"/>
        <end position="309"/>
    </location>
</feature>
<dbReference type="EMBL" id="CP032100">
    <property type="protein sequence ID" value="AXX90093.1"/>
    <property type="molecule type" value="Genomic_DNA"/>
</dbReference>
<evidence type="ECO:0000256" key="4">
    <source>
        <dbReference type="HAMAP-Rule" id="MF_00487"/>
    </source>
</evidence>
<evidence type="ECO:0000256" key="1">
    <source>
        <dbReference type="ARBA" id="ARBA00022532"/>
    </source>
</evidence>
<protein>
    <recommendedName>
        <fullName evidence="4">Malate dehydrogenase</fullName>
        <ecNumber evidence="4">1.1.1.37</ecNumber>
    </recommendedName>
</protein>
<dbReference type="CDD" id="cd01339">
    <property type="entry name" value="LDH-like_MDH"/>
    <property type="match status" value="1"/>
</dbReference>
<evidence type="ECO:0000256" key="7">
    <source>
        <dbReference type="PIRSR" id="PIRSR000102-3"/>
    </source>
</evidence>
<dbReference type="SUPFAM" id="SSF51735">
    <property type="entry name" value="NAD(P)-binding Rossmann-fold domains"/>
    <property type="match status" value="1"/>
</dbReference>
<dbReference type="RefSeq" id="WP_118886613.1">
    <property type="nucleotide sequence ID" value="NZ_CP032100.1"/>
</dbReference>
<keyword evidence="11" id="KW-1185">Reference proteome</keyword>
<accession>A0AAD0SSF6</accession>
<feature type="binding site" evidence="4 7">
    <location>
        <position position="98"/>
    </location>
    <ligand>
        <name>NAD(+)</name>
        <dbReference type="ChEBI" id="CHEBI:57540"/>
    </ligand>
</feature>
<dbReference type="InterPro" id="IPR036291">
    <property type="entry name" value="NAD(P)-bd_dom_sf"/>
</dbReference>
<dbReference type="InterPro" id="IPR001557">
    <property type="entry name" value="L-lactate/malate_DH"/>
</dbReference>
<feature type="binding site" evidence="4 6">
    <location>
        <position position="91"/>
    </location>
    <ligand>
        <name>substrate</name>
    </ligand>
</feature>
<comment type="function">
    <text evidence="4">Catalyzes the reversible oxidation of malate to oxaloacetate.</text>
</comment>
<evidence type="ECO:0000313" key="11">
    <source>
        <dbReference type="Proteomes" id="UP000263040"/>
    </source>
</evidence>
<dbReference type="AlphaFoldDB" id="A0AAD0SSF6"/>
<reference evidence="10 11" key="1">
    <citation type="submission" date="2018-08" db="EMBL/GenBank/DDBJ databases">
        <title>Complete genome of the Arcobacter suis type strain LMG 26152.</title>
        <authorList>
            <person name="Miller W.G."/>
            <person name="Yee E."/>
            <person name="Bono J.L."/>
        </authorList>
    </citation>
    <scope>NUCLEOTIDE SEQUENCE [LARGE SCALE GENOMIC DNA]</scope>
    <source>
        <strain evidence="10 11">CECT 7833</strain>
    </source>
</reference>
<dbReference type="NCBIfam" id="NF004863">
    <property type="entry name" value="PRK06223.1"/>
    <property type="match status" value="1"/>
</dbReference>
<gene>
    <name evidence="4 10" type="primary">mdh</name>
    <name evidence="10" type="ORF">ASUIS_1615</name>
</gene>
<evidence type="ECO:0000256" key="2">
    <source>
        <dbReference type="ARBA" id="ARBA00023002"/>
    </source>
</evidence>
<dbReference type="GO" id="GO:0006099">
    <property type="term" value="P:tricarboxylic acid cycle"/>
    <property type="evidence" value="ECO:0007669"/>
    <property type="project" value="UniProtKB-UniRule"/>
</dbReference>
<evidence type="ECO:0000256" key="3">
    <source>
        <dbReference type="ARBA" id="ARBA00023027"/>
    </source>
</evidence>
<dbReference type="FunFam" id="3.90.110.10:FF:000004">
    <property type="entry name" value="Malate dehydrogenase"/>
    <property type="match status" value="1"/>
</dbReference>
<comment type="catalytic activity">
    <reaction evidence="4">
        <text>(S)-malate + NAD(+) = oxaloacetate + NADH + H(+)</text>
        <dbReference type="Rhea" id="RHEA:21432"/>
        <dbReference type="ChEBI" id="CHEBI:15378"/>
        <dbReference type="ChEBI" id="CHEBI:15589"/>
        <dbReference type="ChEBI" id="CHEBI:16452"/>
        <dbReference type="ChEBI" id="CHEBI:57540"/>
        <dbReference type="ChEBI" id="CHEBI:57945"/>
        <dbReference type="EC" id="1.1.1.37"/>
    </reaction>
</comment>
<keyword evidence="1 4" id="KW-0816">Tricarboxylic acid cycle</keyword>
<dbReference type="InterPro" id="IPR022383">
    <property type="entry name" value="Lactate/malate_DH_C"/>
</dbReference>
<feature type="binding site" evidence="4 6">
    <location>
        <position position="154"/>
    </location>
    <ligand>
        <name>substrate</name>
    </ligand>
</feature>
<proteinExistence type="inferred from homology"/>
<feature type="binding site" evidence="4 6">
    <location>
        <position position="123"/>
    </location>
    <ligand>
        <name>substrate</name>
    </ligand>
</feature>
<evidence type="ECO:0000259" key="9">
    <source>
        <dbReference type="Pfam" id="PF02866"/>
    </source>
</evidence>
<evidence type="ECO:0000256" key="5">
    <source>
        <dbReference type="PIRSR" id="PIRSR000102-1"/>
    </source>
</evidence>
<organism evidence="10 11">
    <name type="scientific">Arcobacter suis CECT 7833</name>
    <dbReference type="NCBI Taxonomy" id="663365"/>
    <lineage>
        <taxon>Bacteria</taxon>
        <taxon>Pseudomonadati</taxon>
        <taxon>Campylobacterota</taxon>
        <taxon>Epsilonproteobacteria</taxon>
        <taxon>Campylobacterales</taxon>
        <taxon>Arcobacteraceae</taxon>
        <taxon>Arcobacter</taxon>
    </lineage>
</organism>
<dbReference type="PIRSF" id="PIRSF000102">
    <property type="entry name" value="Lac_mal_DH"/>
    <property type="match status" value="1"/>
</dbReference>
<dbReference type="Gene3D" id="3.90.110.10">
    <property type="entry name" value="Lactate dehydrogenase/glycoside hydrolase, family 4, C-terminal"/>
    <property type="match status" value="1"/>
</dbReference>
<feature type="binding site" evidence="4 7">
    <location>
        <begin position="121"/>
        <end position="123"/>
    </location>
    <ligand>
        <name>NAD(+)</name>
        <dbReference type="ChEBI" id="CHEBI:57540"/>
    </ligand>
</feature>
<evidence type="ECO:0000313" key="10">
    <source>
        <dbReference type="EMBL" id="AXX90093.1"/>
    </source>
</evidence>
<dbReference type="SUPFAM" id="SSF56327">
    <property type="entry name" value="LDH C-terminal domain-like"/>
    <property type="match status" value="1"/>
</dbReference>
<dbReference type="GO" id="GO:0004459">
    <property type="term" value="F:L-lactate dehydrogenase (NAD+) activity"/>
    <property type="evidence" value="ECO:0007669"/>
    <property type="project" value="TreeGrafter"/>
</dbReference>
<dbReference type="Gene3D" id="3.40.50.720">
    <property type="entry name" value="NAD(P)-binding Rossmann-like Domain"/>
    <property type="match status" value="1"/>
</dbReference>
<dbReference type="InterPro" id="IPR001236">
    <property type="entry name" value="Lactate/malate_DH_N"/>
</dbReference>
<dbReference type="GO" id="GO:0030060">
    <property type="term" value="F:L-malate dehydrogenase (NAD+) activity"/>
    <property type="evidence" value="ECO:0007669"/>
    <property type="project" value="UniProtKB-UniRule"/>
</dbReference>
<keyword evidence="3 4" id="KW-0520">NAD</keyword>
<dbReference type="PRINTS" id="PR00086">
    <property type="entry name" value="LLDHDRGNASE"/>
</dbReference>
<dbReference type="PANTHER" id="PTHR43128">
    <property type="entry name" value="L-2-HYDROXYCARBOXYLATE DEHYDROGENASE (NAD(P)(+))"/>
    <property type="match status" value="1"/>
</dbReference>
<dbReference type="InterPro" id="IPR015955">
    <property type="entry name" value="Lactate_DH/Glyco_Ohase_4_C"/>
</dbReference>
<feature type="active site" description="Proton acceptor" evidence="4 5">
    <location>
        <position position="178"/>
    </location>
</feature>
<feature type="domain" description="Lactate/malate dehydrogenase N-terminal" evidence="8">
    <location>
        <begin position="6"/>
        <end position="145"/>
    </location>
</feature>
<feature type="binding site" evidence="4 7">
    <location>
        <begin position="11"/>
        <end position="16"/>
    </location>
    <ligand>
        <name>NAD(+)</name>
        <dbReference type="ChEBI" id="CHEBI:57540"/>
    </ligand>
</feature>
<dbReference type="PANTHER" id="PTHR43128:SF16">
    <property type="entry name" value="L-LACTATE DEHYDROGENASE"/>
    <property type="match status" value="1"/>
</dbReference>
<dbReference type="HAMAP" id="MF_00487">
    <property type="entry name" value="Malate_dehydrog_3"/>
    <property type="match status" value="1"/>
</dbReference>
<evidence type="ECO:0000259" key="8">
    <source>
        <dbReference type="Pfam" id="PF00056"/>
    </source>
</evidence>
<feature type="binding site" evidence="4 7">
    <location>
        <position position="36"/>
    </location>
    <ligand>
        <name>NAD(+)</name>
        <dbReference type="ChEBI" id="CHEBI:57540"/>
    </ligand>
</feature>
<dbReference type="InterPro" id="IPR011275">
    <property type="entry name" value="Malate_DH_type3"/>
</dbReference>
<dbReference type="Pfam" id="PF00056">
    <property type="entry name" value="Ldh_1_N"/>
    <property type="match status" value="1"/>
</dbReference>
<keyword evidence="2 4" id="KW-0560">Oxidoreductase</keyword>